<reference evidence="3 4" key="1">
    <citation type="submission" date="2024-09" db="EMBL/GenBank/DDBJ databases">
        <authorList>
            <person name="Sun Q."/>
            <person name="Mori K."/>
        </authorList>
    </citation>
    <scope>NUCLEOTIDE SEQUENCE [LARGE SCALE GENOMIC DNA]</scope>
    <source>
        <strain evidence="3 4">CCM 4839</strain>
    </source>
</reference>
<evidence type="ECO:0008006" key="5">
    <source>
        <dbReference type="Google" id="ProtNLM"/>
    </source>
</evidence>
<evidence type="ECO:0000256" key="1">
    <source>
        <dbReference type="SAM" id="MobiDB-lite"/>
    </source>
</evidence>
<dbReference type="RefSeq" id="WP_204822707.1">
    <property type="nucleotide sequence ID" value="NZ_JANHOF010000028.1"/>
</dbReference>
<protein>
    <recommendedName>
        <fullName evidence="5">Secreted protein</fullName>
    </recommendedName>
</protein>
<evidence type="ECO:0000256" key="2">
    <source>
        <dbReference type="SAM" id="SignalP"/>
    </source>
</evidence>
<gene>
    <name evidence="3" type="ORF">ACFFJ8_22080</name>
</gene>
<keyword evidence="2" id="KW-0732">Signal</keyword>
<feature type="chain" id="PRO_5045218969" description="Secreted protein" evidence="2">
    <location>
        <begin position="20"/>
        <end position="282"/>
    </location>
</feature>
<comment type="caution">
    <text evidence="3">The sequence shown here is derived from an EMBL/GenBank/DDBJ whole genome shotgun (WGS) entry which is preliminary data.</text>
</comment>
<feature type="region of interest" description="Disordered" evidence="1">
    <location>
        <begin position="24"/>
        <end position="54"/>
    </location>
</feature>
<dbReference type="PROSITE" id="PS51257">
    <property type="entry name" value="PROKAR_LIPOPROTEIN"/>
    <property type="match status" value="1"/>
</dbReference>
<evidence type="ECO:0000313" key="4">
    <source>
        <dbReference type="Proteomes" id="UP001589818"/>
    </source>
</evidence>
<dbReference type="EMBL" id="JBHLVF010000038">
    <property type="protein sequence ID" value="MFC0394046.1"/>
    <property type="molecule type" value="Genomic_DNA"/>
</dbReference>
<sequence length="282" mass="30637">MNKKLILVAVVLTFSLLTACGKTDTKAEDHSGHGAEKKTDDHSGHGAASDKSDNPLKAAFSFEAGTAKAKEDTELTIQITGEDGAPINEFDENHEKLLHLIVVNHDLSYFNHIHPEFQGDGKFNVTTSFPAGGDYKLFADFIPTGGSGVTLSEWVKVDGEEAQHTAVKADAKLAIEVDGKAVELNLSSKKANEDVTLTYNIRDAKTNKDIDNLEQYLGAVGHVVILSDDAEQYLHVHPIDEKATGPEAKFATSFPHSGTYKVWGQFQQNGEVFTVPFVVDIQ</sequence>
<dbReference type="Proteomes" id="UP001589818">
    <property type="component" value="Unassembled WGS sequence"/>
</dbReference>
<accession>A0ABV6JE11</accession>
<feature type="signal peptide" evidence="2">
    <location>
        <begin position="1"/>
        <end position="19"/>
    </location>
</feature>
<evidence type="ECO:0000313" key="3">
    <source>
        <dbReference type="EMBL" id="MFC0394046.1"/>
    </source>
</evidence>
<name>A0ABV6JE11_9BACL</name>
<organism evidence="3 4">
    <name type="scientific">Paenibacillus mendelii</name>
    <dbReference type="NCBI Taxonomy" id="206163"/>
    <lineage>
        <taxon>Bacteria</taxon>
        <taxon>Bacillati</taxon>
        <taxon>Bacillota</taxon>
        <taxon>Bacilli</taxon>
        <taxon>Bacillales</taxon>
        <taxon>Paenibacillaceae</taxon>
        <taxon>Paenibacillus</taxon>
    </lineage>
</organism>
<keyword evidence="4" id="KW-1185">Reference proteome</keyword>
<proteinExistence type="predicted"/>